<name>A0A261Y3A4_9FUNG</name>
<evidence type="ECO:0000256" key="3">
    <source>
        <dbReference type="ARBA" id="ARBA00022989"/>
    </source>
</evidence>
<feature type="transmembrane region" description="Helical" evidence="6">
    <location>
        <begin position="16"/>
        <end position="35"/>
    </location>
</feature>
<evidence type="ECO:0000313" key="8">
    <source>
        <dbReference type="Proteomes" id="UP000242875"/>
    </source>
</evidence>
<feature type="region of interest" description="Disordered" evidence="5">
    <location>
        <begin position="314"/>
        <end position="340"/>
    </location>
</feature>
<dbReference type="PANTHER" id="PTHR16201">
    <property type="entry name" value="SEVEN TRANSMEMBRANE PROTEIN 1-RELATED"/>
    <property type="match status" value="1"/>
</dbReference>
<feature type="transmembrane region" description="Helical" evidence="6">
    <location>
        <begin position="239"/>
        <end position="260"/>
    </location>
</feature>
<dbReference type="GO" id="GO:0016020">
    <property type="term" value="C:membrane"/>
    <property type="evidence" value="ECO:0007669"/>
    <property type="project" value="UniProtKB-SubCell"/>
</dbReference>
<dbReference type="InterPro" id="IPR051415">
    <property type="entry name" value="LAAT-1"/>
</dbReference>
<feature type="transmembrane region" description="Helical" evidence="6">
    <location>
        <begin position="47"/>
        <end position="72"/>
    </location>
</feature>
<comment type="caution">
    <text evidence="7">The sequence shown here is derived from an EMBL/GenBank/DDBJ whole genome shotgun (WGS) entry which is preliminary data.</text>
</comment>
<dbReference type="PANTHER" id="PTHR16201:SF11">
    <property type="entry name" value="PQ-LOOP REPEAT-CONTAINING PROTEIN"/>
    <property type="match status" value="1"/>
</dbReference>
<evidence type="ECO:0000256" key="2">
    <source>
        <dbReference type="ARBA" id="ARBA00022692"/>
    </source>
</evidence>
<dbReference type="InterPro" id="IPR006603">
    <property type="entry name" value="PQ-loop_rpt"/>
</dbReference>
<accession>A0A261Y3A4</accession>
<keyword evidence="8" id="KW-1185">Reference proteome</keyword>
<gene>
    <name evidence="7" type="ORF">BZG36_02092</name>
</gene>
<dbReference type="EMBL" id="MVBO01000023">
    <property type="protein sequence ID" value="OZJ05062.1"/>
    <property type="molecule type" value="Genomic_DNA"/>
</dbReference>
<dbReference type="Pfam" id="PF04193">
    <property type="entry name" value="PQ-loop"/>
    <property type="match status" value="2"/>
</dbReference>
<evidence type="ECO:0000256" key="1">
    <source>
        <dbReference type="ARBA" id="ARBA00004141"/>
    </source>
</evidence>
<evidence type="ECO:0008006" key="9">
    <source>
        <dbReference type="Google" id="ProtNLM"/>
    </source>
</evidence>
<keyword evidence="3 6" id="KW-1133">Transmembrane helix</keyword>
<dbReference type="Gene3D" id="1.20.1280.290">
    <property type="match status" value="2"/>
</dbReference>
<reference evidence="7 8" key="1">
    <citation type="journal article" date="2017" name="Mycologia">
        <title>Bifiguratus adelaidae, gen. et sp. nov., a new member of Mucoromycotina in endophytic and soil-dwelling habitats.</title>
        <authorList>
            <person name="Torres-Cruz T.J."/>
            <person name="Billingsley Tobias T.L."/>
            <person name="Almatruk M."/>
            <person name="Hesse C."/>
            <person name="Kuske C.R."/>
            <person name="Desiro A."/>
            <person name="Benucci G.M."/>
            <person name="Bonito G."/>
            <person name="Stajich J.E."/>
            <person name="Dunlap C."/>
            <person name="Arnold A.E."/>
            <person name="Porras-Alfaro A."/>
        </authorList>
    </citation>
    <scope>NUCLEOTIDE SEQUENCE [LARGE SCALE GENOMIC DNA]</scope>
    <source>
        <strain evidence="7 8">AZ0501</strain>
    </source>
</reference>
<proteinExistence type="predicted"/>
<protein>
    <recommendedName>
        <fullName evidence="9">PQ loop repeat protein</fullName>
    </recommendedName>
</protein>
<sequence>MEDGKGPVCEPHHDRTAFAISAFLCVGLVVSYLPQHYRIIANKSSEGFSAWFLLLGVVSSSSSLLNIVILQYDALSCCRWLSVADCFESLMGVLQIALQWVMFTLVFFLYMLYFPSHLKRIPVVTTTPPTPIAATVPIETASNELFNDLPRPNPFRIPIIPNDPSRSKEWTISLFIAATCLAHFIISVILTAILLAVKGSPTVSWESNLWAGILGVTSMLLAACQYLPQIWKTFWRKSVGALSIPMMLLQTPGSALFVYSLMTREGTNWTSWITYAATGALQGILLTMCCVFAWRNRKAGKNDFAVEEGGFGEERDRVGDVPRLRQSLGEREPLLGDQHQ</sequence>
<evidence type="ECO:0000256" key="6">
    <source>
        <dbReference type="SAM" id="Phobius"/>
    </source>
</evidence>
<dbReference type="SMART" id="SM00679">
    <property type="entry name" value="CTNS"/>
    <property type="match status" value="2"/>
</dbReference>
<feature type="transmembrane region" description="Helical" evidence="6">
    <location>
        <begin position="174"/>
        <end position="197"/>
    </location>
</feature>
<feature type="transmembrane region" description="Helical" evidence="6">
    <location>
        <begin position="272"/>
        <end position="294"/>
    </location>
</feature>
<comment type="subcellular location">
    <subcellularLocation>
        <location evidence="1">Membrane</location>
        <topology evidence="1">Multi-pass membrane protein</topology>
    </subcellularLocation>
</comment>
<feature type="transmembrane region" description="Helical" evidence="6">
    <location>
        <begin position="92"/>
        <end position="113"/>
    </location>
</feature>
<dbReference type="AlphaFoldDB" id="A0A261Y3A4"/>
<dbReference type="Proteomes" id="UP000242875">
    <property type="component" value="Unassembled WGS sequence"/>
</dbReference>
<evidence type="ECO:0000313" key="7">
    <source>
        <dbReference type="EMBL" id="OZJ05062.1"/>
    </source>
</evidence>
<dbReference type="OrthoDB" id="19344at2759"/>
<feature type="transmembrane region" description="Helical" evidence="6">
    <location>
        <begin position="209"/>
        <end position="227"/>
    </location>
</feature>
<evidence type="ECO:0000256" key="5">
    <source>
        <dbReference type="SAM" id="MobiDB-lite"/>
    </source>
</evidence>
<evidence type="ECO:0000256" key="4">
    <source>
        <dbReference type="ARBA" id="ARBA00023136"/>
    </source>
</evidence>
<keyword evidence="2 6" id="KW-0812">Transmembrane</keyword>
<keyword evidence="4 6" id="KW-0472">Membrane</keyword>
<organism evidence="7 8">
    <name type="scientific">Bifiguratus adelaidae</name>
    <dbReference type="NCBI Taxonomy" id="1938954"/>
    <lineage>
        <taxon>Eukaryota</taxon>
        <taxon>Fungi</taxon>
        <taxon>Fungi incertae sedis</taxon>
        <taxon>Mucoromycota</taxon>
        <taxon>Mucoromycotina</taxon>
        <taxon>Endogonomycetes</taxon>
        <taxon>Endogonales</taxon>
        <taxon>Endogonales incertae sedis</taxon>
        <taxon>Bifiguratus</taxon>
    </lineage>
</organism>